<comment type="caution">
    <text evidence="4">The sequence shown here is derived from an EMBL/GenBank/DDBJ whole genome shotgun (WGS) entry which is preliminary data.</text>
</comment>
<dbReference type="InterPro" id="IPR036312">
    <property type="entry name" value="Bifun_inhib/LTP/seed_sf"/>
</dbReference>
<name>A0AAD8NR73_TARER</name>
<feature type="domain" description="Bifunctional inhibitor/plant lipid transfer protein/seed storage helical" evidence="3">
    <location>
        <begin position="35"/>
        <end position="125"/>
    </location>
</feature>
<dbReference type="PANTHER" id="PTHR35747:SF2">
    <property type="entry name" value="NON-SPECIFIC LIPID TRANSFER PROTEIN GPI-ANCHORED 25"/>
    <property type="match status" value="1"/>
</dbReference>
<accession>A0AAD8NR73</accession>
<dbReference type="PANTHER" id="PTHR35747">
    <property type="entry name" value="BIFUNCTIONAL INHIBITOR/LIPID-TRANSFER PROTEIN/SEED STORAGE 2S ALBUMIN SUPERFAMILY PROTEIN"/>
    <property type="match status" value="1"/>
</dbReference>
<dbReference type="Gene3D" id="1.10.110.10">
    <property type="entry name" value="Plant lipid-transfer and hydrophobic proteins"/>
    <property type="match status" value="1"/>
</dbReference>
<dbReference type="InterPro" id="IPR016140">
    <property type="entry name" value="Bifunc_inhib/LTP/seed_store"/>
</dbReference>
<evidence type="ECO:0000256" key="2">
    <source>
        <dbReference type="SAM" id="SignalP"/>
    </source>
</evidence>
<feature type="signal peptide" evidence="2">
    <location>
        <begin position="1"/>
        <end position="32"/>
    </location>
</feature>
<evidence type="ECO:0000256" key="1">
    <source>
        <dbReference type="SAM" id="MobiDB-lite"/>
    </source>
</evidence>
<dbReference type="AlphaFoldDB" id="A0AAD8NR73"/>
<keyword evidence="5" id="KW-1185">Reference proteome</keyword>
<dbReference type="SUPFAM" id="SSF47699">
    <property type="entry name" value="Bifunctional inhibitor/lipid-transfer protein/seed storage 2S albumin"/>
    <property type="match status" value="1"/>
</dbReference>
<feature type="compositionally biased region" description="Pro residues" evidence="1">
    <location>
        <begin position="144"/>
        <end position="155"/>
    </location>
</feature>
<dbReference type="Pfam" id="PF14368">
    <property type="entry name" value="LTP_2"/>
    <property type="match status" value="1"/>
</dbReference>
<dbReference type="InterPro" id="IPR053353">
    <property type="entry name" value="Plant_LTP_GPI-anchored"/>
</dbReference>
<evidence type="ECO:0000313" key="5">
    <source>
        <dbReference type="Proteomes" id="UP001229421"/>
    </source>
</evidence>
<protein>
    <recommendedName>
        <fullName evidence="3">Bifunctional inhibitor/plant lipid transfer protein/seed storage helical domain-containing protein</fullName>
    </recommendedName>
</protein>
<feature type="chain" id="PRO_5042234488" description="Bifunctional inhibitor/plant lipid transfer protein/seed storage helical domain-containing protein" evidence="2">
    <location>
        <begin position="33"/>
        <end position="209"/>
    </location>
</feature>
<dbReference type="Proteomes" id="UP001229421">
    <property type="component" value="Unassembled WGS sequence"/>
</dbReference>
<sequence length="209" mass="23027">MTNRNNHHDHCNHNSPFFTIITILLTSTFTQSTTTGEQTPSPSSPANHCADSVISFSPCPPYISAPPNNLSNEPSSQCCDNFNGAFDSDDADCLCYLVRQNSLLGFSLNVTKMMLLSDLCLDKNSIQANGMDTSLDLICSDSPTPPPLNAMPKKPPTGYKLTSYNPLNAASTRRRNTTKPSYSEQSNDLELTNAMSMRLQSFIRYGWEI</sequence>
<proteinExistence type="predicted"/>
<dbReference type="EMBL" id="JAUHHV010000005">
    <property type="protein sequence ID" value="KAK1425295.1"/>
    <property type="molecule type" value="Genomic_DNA"/>
</dbReference>
<evidence type="ECO:0000313" key="4">
    <source>
        <dbReference type="EMBL" id="KAK1425295.1"/>
    </source>
</evidence>
<feature type="compositionally biased region" description="Polar residues" evidence="1">
    <location>
        <begin position="160"/>
        <end position="171"/>
    </location>
</feature>
<reference evidence="4" key="1">
    <citation type="journal article" date="2023" name="bioRxiv">
        <title>Improved chromosome-level genome assembly for marigold (Tagetes erecta).</title>
        <authorList>
            <person name="Jiang F."/>
            <person name="Yuan L."/>
            <person name="Wang S."/>
            <person name="Wang H."/>
            <person name="Xu D."/>
            <person name="Wang A."/>
            <person name="Fan W."/>
        </authorList>
    </citation>
    <scope>NUCLEOTIDE SEQUENCE</scope>
    <source>
        <strain evidence="4">WSJ</strain>
        <tissue evidence="4">Leaf</tissue>
    </source>
</reference>
<feature type="region of interest" description="Disordered" evidence="1">
    <location>
        <begin position="144"/>
        <end position="186"/>
    </location>
</feature>
<organism evidence="4 5">
    <name type="scientific">Tagetes erecta</name>
    <name type="common">African marigold</name>
    <dbReference type="NCBI Taxonomy" id="13708"/>
    <lineage>
        <taxon>Eukaryota</taxon>
        <taxon>Viridiplantae</taxon>
        <taxon>Streptophyta</taxon>
        <taxon>Embryophyta</taxon>
        <taxon>Tracheophyta</taxon>
        <taxon>Spermatophyta</taxon>
        <taxon>Magnoliopsida</taxon>
        <taxon>eudicotyledons</taxon>
        <taxon>Gunneridae</taxon>
        <taxon>Pentapetalae</taxon>
        <taxon>asterids</taxon>
        <taxon>campanulids</taxon>
        <taxon>Asterales</taxon>
        <taxon>Asteraceae</taxon>
        <taxon>Asteroideae</taxon>
        <taxon>Heliantheae alliance</taxon>
        <taxon>Tageteae</taxon>
        <taxon>Tagetes</taxon>
    </lineage>
</organism>
<evidence type="ECO:0000259" key="3">
    <source>
        <dbReference type="Pfam" id="PF14368"/>
    </source>
</evidence>
<keyword evidence="2" id="KW-0732">Signal</keyword>
<gene>
    <name evidence="4" type="ORF">QVD17_20646</name>
</gene>
<dbReference type="CDD" id="cd00010">
    <property type="entry name" value="AAI_LTSS"/>
    <property type="match status" value="1"/>
</dbReference>